<protein>
    <recommendedName>
        <fullName evidence="3">Protein kinase domain-containing protein</fullName>
    </recommendedName>
</protein>
<organism evidence="1 2">
    <name type="scientific">Uncinocarpus reesii (strain UAMH 1704)</name>
    <dbReference type="NCBI Taxonomy" id="336963"/>
    <lineage>
        <taxon>Eukaryota</taxon>
        <taxon>Fungi</taxon>
        <taxon>Dikarya</taxon>
        <taxon>Ascomycota</taxon>
        <taxon>Pezizomycotina</taxon>
        <taxon>Eurotiomycetes</taxon>
        <taxon>Eurotiomycetidae</taxon>
        <taxon>Onygenales</taxon>
        <taxon>Onygenaceae</taxon>
        <taxon>Uncinocarpus</taxon>
    </lineage>
</organism>
<dbReference type="SUPFAM" id="SSF56112">
    <property type="entry name" value="Protein kinase-like (PK-like)"/>
    <property type="match status" value="1"/>
</dbReference>
<keyword evidence="2" id="KW-1185">Reference proteome</keyword>
<accession>C4JTH9</accession>
<dbReference type="InterPro" id="IPR011009">
    <property type="entry name" value="Kinase-like_dom_sf"/>
</dbReference>
<evidence type="ECO:0000313" key="2">
    <source>
        <dbReference type="Proteomes" id="UP000002058"/>
    </source>
</evidence>
<sequence length="221" mass="24882">MASLLKLMAKALQLEGHDALGPKWLTLDCLASTRMSDSPFLDLEGNRIPGDQILGYGGTGIVLLRDQFAIKMPLRWARDSQADVDERLKVIKHEQDVYRRLGTYIASRNFLLNSDMSVVFCDFDNTSLMPIDINMEPADDDGYSIQTDIGQLGAVFFEIVTSERCNFDLFHGENMGGRIAEFPPWHRQPLAGANHRTMLDQRRVSKCCLLGGCFGFFLSRE</sequence>
<dbReference type="AlphaFoldDB" id="C4JTH9"/>
<dbReference type="GeneID" id="8443025"/>
<dbReference type="EMBL" id="CH476617">
    <property type="protein sequence ID" value="EEP80926.1"/>
    <property type="molecule type" value="Genomic_DNA"/>
</dbReference>
<dbReference type="HOGENOM" id="CLU_1251488_0_0_1"/>
<reference evidence="2" key="1">
    <citation type="journal article" date="2009" name="Genome Res.">
        <title>Comparative genomic analyses of the human fungal pathogens Coccidioides and their relatives.</title>
        <authorList>
            <person name="Sharpton T.J."/>
            <person name="Stajich J.E."/>
            <person name="Rounsley S.D."/>
            <person name="Gardner M.J."/>
            <person name="Wortman J.R."/>
            <person name="Jordar V.S."/>
            <person name="Maiti R."/>
            <person name="Kodira C.D."/>
            <person name="Neafsey D.E."/>
            <person name="Zeng Q."/>
            <person name="Hung C.-Y."/>
            <person name="McMahan C."/>
            <person name="Muszewska A."/>
            <person name="Grynberg M."/>
            <person name="Mandel M.A."/>
            <person name="Kellner E.M."/>
            <person name="Barker B.M."/>
            <person name="Galgiani J.N."/>
            <person name="Orbach M.J."/>
            <person name="Kirkland T.N."/>
            <person name="Cole G.T."/>
            <person name="Henn M.R."/>
            <person name="Birren B.W."/>
            <person name="Taylor J.W."/>
        </authorList>
    </citation>
    <scope>NUCLEOTIDE SEQUENCE [LARGE SCALE GENOMIC DNA]</scope>
    <source>
        <strain evidence="2">UAMH 1704</strain>
    </source>
</reference>
<dbReference type="RefSeq" id="XP_002585079.1">
    <property type="nucleotide sequence ID" value="XM_002585033.1"/>
</dbReference>
<dbReference type="Proteomes" id="UP000002058">
    <property type="component" value="Unassembled WGS sequence"/>
</dbReference>
<evidence type="ECO:0008006" key="3">
    <source>
        <dbReference type="Google" id="ProtNLM"/>
    </source>
</evidence>
<dbReference type="eggNOG" id="KOG4177">
    <property type="taxonomic scope" value="Eukaryota"/>
</dbReference>
<dbReference type="STRING" id="336963.C4JTH9"/>
<gene>
    <name evidence="1" type="ORF">UREG_05768</name>
</gene>
<evidence type="ECO:0000313" key="1">
    <source>
        <dbReference type="EMBL" id="EEP80926.1"/>
    </source>
</evidence>
<dbReference type="KEGG" id="ure:UREG_05768"/>
<proteinExistence type="predicted"/>
<dbReference type="Gene3D" id="1.10.510.10">
    <property type="entry name" value="Transferase(Phosphotransferase) domain 1"/>
    <property type="match status" value="1"/>
</dbReference>
<name>C4JTH9_UNCRE</name>
<dbReference type="OrthoDB" id="4115689at2759"/>
<dbReference type="InParanoid" id="C4JTH9"/>
<dbReference type="VEuPathDB" id="FungiDB:UREG_05768"/>